<proteinExistence type="predicted"/>
<dbReference type="Proteomes" id="UP000318199">
    <property type="component" value="Unassembled WGS sequence"/>
</dbReference>
<organism evidence="2 3">
    <name type="scientific">Caenimonas sedimenti</name>
    <dbReference type="NCBI Taxonomy" id="2596921"/>
    <lineage>
        <taxon>Bacteria</taxon>
        <taxon>Pseudomonadati</taxon>
        <taxon>Pseudomonadota</taxon>
        <taxon>Betaproteobacteria</taxon>
        <taxon>Burkholderiales</taxon>
        <taxon>Comamonadaceae</taxon>
        <taxon>Caenimonas</taxon>
    </lineage>
</organism>
<keyword evidence="3" id="KW-1185">Reference proteome</keyword>
<dbReference type="EMBL" id="VOBQ01000006">
    <property type="protein sequence ID" value="TWO71733.1"/>
    <property type="molecule type" value="Genomic_DNA"/>
</dbReference>
<feature type="signal peptide" evidence="1">
    <location>
        <begin position="1"/>
        <end position="32"/>
    </location>
</feature>
<feature type="chain" id="PRO_5022230392" evidence="1">
    <location>
        <begin position="33"/>
        <end position="154"/>
    </location>
</feature>
<dbReference type="RefSeq" id="WP_145892674.1">
    <property type="nucleotide sequence ID" value="NZ_VOBQ01000006.1"/>
</dbReference>
<evidence type="ECO:0000313" key="3">
    <source>
        <dbReference type="Proteomes" id="UP000318199"/>
    </source>
</evidence>
<protein>
    <submittedName>
        <fullName evidence="2">Uncharacterized protein</fullName>
    </submittedName>
</protein>
<sequence>MKHSSNAWAPWHRSATLGATLALLLAGGAATAATTQIKGAEILAHACGKVGVKQMGLLNQGKMDEANALVTPELRPQWEKASAAERAMVGTMVKAVSPTEADYSASIRTHGVLTIDGTAATLKVEKKTTSGSGSSTTTMTQKFRITGADCLVDR</sequence>
<accession>A0A562ZTB4</accession>
<name>A0A562ZTB4_9BURK</name>
<reference evidence="2 3" key="1">
    <citation type="submission" date="2019-07" db="EMBL/GenBank/DDBJ databases">
        <title>Caenimonas sedimenti sp. nov., isolated from activated sludge.</title>
        <authorList>
            <person name="Xu J."/>
        </authorList>
    </citation>
    <scope>NUCLEOTIDE SEQUENCE [LARGE SCALE GENOMIC DNA]</scope>
    <source>
        <strain evidence="2 3">HX-9-20</strain>
    </source>
</reference>
<gene>
    <name evidence="2" type="ORF">FN976_08975</name>
</gene>
<evidence type="ECO:0000256" key="1">
    <source>
        <dbReference type="SAM" id="SignalP"/>
    </source>
</evidence>
<dbReference type="AlphaFoldDB" id="A0A562ZTB4"/>
<comment type="caution">
    <text evidence="2">The sequence shown here is derived from an EMBL/GenBank/DDBJ whole genome shotgun (WGS) entry which is preliminary data.</text>
</comment>
<keyword evidence="1" id="KW-0732">Signal</keyword>
<evidence type="ECO:0000313" key="2">
    <source>
        <dbReference type="EMBL" id="TWO71733.1"/>
    </source>
</evidence>